<dbReference type="InterPro" id="IPR009351">
    <property type="entry name" value="AlkZ-like"/>
</dbReference>
<accession>A0ABT0FTT0</accession>
<organism evidence="1 2">
    <name type="scientific">Actinomadura luzonensis</name>
    <dbReference type="NCBI Taxonomy" id="2805427"/>
    <lineage>
        <taxon>Bacteria</taxon>
        <taxon>Bacillati</taxon>
        <taxon>Actinomycetota</taxon>
        <taxon>Actinomycetes</taxon>
        <taxon>Streptosporangiales</taxon>
        <taxon>Thermomonosporaceae</taxon>
        <taxon>Actinomadura</taxon>
    </lineage>
</organism>
<gene>
    <name evidence="1" type="ORF">MF672_016150</name>
</gene>
<dbReference type="Proteomes" id="UP001317259">
    <property type="component" value="Unassembled WGS sequence"/>
</dbReference>
<dbReference type="GO" id="GO:0003677">
    <property type="term" value="F:DNA binding"/>
    <property type="evidence" value="ECO:0007669"/>
    <property type="project" value="UniProtKB-KW"/>
</dbReference>
<dbReference type="EMBL" id="JAKRKC020000001">
    <property type="protein sequence ID" value="MCK2215308.1"/>
    <property type="molecule type" value="Genomic_DNA"/>
</dbReference>
<dbReference type="RefSeq" id="WP_242375178.1">
    <property type="nucleotide sequence ID" value="NZ_JAKRKC020000001.1"/>
</dbReference>
<reference evidence="1 2" key="1">
    <citation type="submission" date="2022-04" db="EMBL/GenBank/DDBJ databases">
        <title>Genome draft of Actinomadura sp. ATCC 31491.</title>
        <authorList>
            <person name="Shi X."/>
            <person name="Du Y."/>
        </authorList>
    </citation>
    <scope>NUCLEOTIDE SEQUENCE [LARGE SCALE GENOMIC DNA]</scope>
    <source>
        <strain evidence="1 2">ATCC 31491</strain>
    </source>
</reference>
<proteinExistence type="predicted"/>
<protein>
    <submittedName>
        <fullName evidence="1">Winged helix DNA-binding domain-containing protein</fullName>
    </submittedName>
</protein>
<evidence type="ECO:0000313" key="1">
    <source>
        <dbReference type="EMBL" id="MCK2215308.1"/>
    </source>
</evidence>
<dbReference type="Pfam" id="PF06224">
    <property type="entry name" value="AlkZ-like"/>
    <property type="match status" value="1"/>
</dbReference>
<dbReference type="PANTHER" id="PTHR38479:SF2">
    <property type="entry name" value="WINGED HELIX DNA-BINDING DOMAIN-CONTAINING PROTEIN"/>
    <property type="match status" value="1"/>
</dbReference>
<keyword evidence="2" id="KW-1185">Reference proteome</keyword>
<comment type="caution">
    <text evidence="1">The sequence shown here is derived from an EMBL/GenBank/DDBJ whole genome shotgun (WGS) entry which is preliminary data.</text>
</comment>
<sequence length="375" mass="40832">MLTTRELNRSTLARQLLLGREALDVTEAVRRVVALQAQHAASPYLALWNRITAFDPADLDAAFADRKIVKATLLRITLHAVHADDHPHLHEAMQPSLRGARLGDPRFTRSGITPADADALVGDLLAFADQPRVADEIQSWIEERLGVPPKGVWWALRTYAPLLHAATGAPWSFGARPAYVAAGIPPTLGAEADQALQTLVLRYLEGFGPASAVDVAQFALVTRKRARAAIDALAGTLQRLTGPDGSELFDLPGAPRPAGDTPAPARLLPMWDNVLLAHADRSRIIPPQYRRLVTRTNGDVLPTLLVDGYVAGVWRPAGDGIEATAFHPLPGPIWDELAAEAQALTALLADREPGVYRRYDRWWSDLPGAEVRILR</sequence>
<evidence type="ECO:0000313" key="2">
    <source>
        <dbReference type="Proteomes" id="UP001317259"/>
    </source>
</evidence>
<keyword evidence="1" id="KW-0238">DNA-binding</keyword>
<name>A0ABT0FTT0_9ACTN</name>
<dbReference type="PANTHER" id="PTHR38479">
    <property type="entry name" value="LMO0824 PROTEIN"/>
    <property type="match status" value="1"/>
</dbReference>